<dbReference type="Proteomes" id="UP000245683">
    <property type="component" value="Unassembled WGS sequence"/>
</dbReference>
<evidence type="ECO:0000313" key="4">
    <source>
        <dbReference type="Proteomes" id="UP000245683"/>
    </source>
</evidence>
<sequence length="255" mass="27833">MPTNLSLEDHLDALVRSGAALREAAAGAGFDAKVPTCPGWDVTELVTHQGMVHRWAAAHLRGDTDHDTSASQAEGKVSGDVLRWYSDGLAALVDTLRATADDAQAMVFLKDAPPPRRFWARRQAHETTIHSVDAISAVHGRWPRASDVDIDPLLAADGIDELLTGFITRGKGRLHSAEPYTVMVRTDDTGHAWTVRISEGPIVTTPGEAERSDVVFSGTAVQVYLSLWNRTSEIAIEGRADVVDQWRSQIQIHWS</sequence>
<evidence type="ECO:0000259" key="2">
    <source>
        <dbReference type="Pfam" id="PF11716"/>
    </source>
</evidence>
<evidence type="ECO:0000259" key="1">
    <source>
        <dbReference type="Pfam" id="PF07398"/>
    </source>
</evidence>
<proteinExistence type="predicted"/>
<name>A0A317K7K2_9ACTN</name>
<dbReference type="Pfam" id="PF07398">
    <property type="entry name" value="MDMPI_C"/>
    <property type="match status" value="1"/>
</dbReference>
<feature type="domain" description="Mycothiol-dependent maleylpyruvate isomerase metal-binding" evidence="2">
    <location>
        <begin position="12"/>
        <end position="134"/>
    </location>
</feature>
<dbReference type="PANTHER" id="PTHR40758">
    <property type="entry name" value="CONSERVED PROTEIN"/>
    <property type="match status" value="1"/>
</dbReference>
<dbReference type="NCBIfam" id="TIGR03083">
    <property type="entry name" value="maleylpyruvate isomerase family mycothiol-dependent enzyme"/>
    <property type="match status" value="1"/>
</dbReference>
<keyword evidence="4" id="KW-1185">Reference proteome</keyword>
<dbReference type="Pfam" id="PF11716">
    <property type="entry name" value="MDMPI_N"/>
    <property type="match status" value="1"/>
</dbReference>
<organism evidence="3 4">
    <name type="scientific">Micromonospora globispora</name>
    <dbReference type="NCBI Taxonomy" id="1450148"/>
    <lineage>
        <taxon>Bacteria</taxon>
        <taxon>Bacillati</taxon>
        <taxon>Actinomycetota</taxon>
        <taxon>Actinomycetes</taxon>
        <taxon>Micromonosporales</taxon>
        <taxon>Micromonosporaceae</taxon>
        <taxon>Micromonospora</taxon>
    </lineage>
</organism>
<gene>
    <name evidence="3" type="ORF">DLJ46_11055</name>
</gene>
<keyword evidence="3" id="KW-0413">Isomerase</keyword>
<dbReference type="AlphaFoldDB" id="A0A317K7K2"/>
<dbReference type="InterPro" id="IPR017517">
    <property type="entry name" value="Maleyloyr_isom"/>
</dbReference>
<dbReference type="EMBL" id="QGSV01000151">
    <property type="protein sequence ID" value="PWU48816.1"/>
    <property type="molecule type" value="Genomic_DNA"/>
</dbReference>
<dbReference type="SUPFAM" id="SSF109854">
    <property type="entry name" value="DinB/YfiT-like putative metalloenzymes"/>
    <property type="match status" value="1"/>
</dbReference>
<dbReference type="PANTHER" id="PTHR40758:SF1">
    <property type="entry name" value="CONSERVED PROTEIN"/>
    <property type="match status" value="1"/>
</dbReference>
<dbReference type="GO" id="GO:0005886">
    <property type="term" value="C:plasma membrane"/>
    <property type="evidence" value="ECO:0007669"/>
    <property type="project" value="TreeGrafter"/>
</dbReference>
<reference evidence="4" key="1">
    <citation type="submission" date="2018-05" db="EMBL/GenBank/DDBJ databases">
        <title>Micromonospora globispora sp. nov. and Micromonospora rugosa sp. nov., isolated from marine sediment.</title>
        <authorList>
            <person name="Carro L."/>
            <person name="Aysel V."/>
            <person name="Cetin D."/>
            <person name="Igual J.M."/>
            <person name="Klenk H.-P."/>
            <person name="Trujillo M.E."/>
            <person name="Sahin N."/>
        </authorList>
    </citation>
    <scope>NUCLEOTIDE SEQUENCE [LARGE SCALE GENOMIC DNA]</scope>
    <source>
        <strain evidence="4">S2904</strain>
    </source>
</reference>
<dbReference type="InterPro" id="IPR034660">
    <property type="entry name" value="DinB/YfiT-like"/>
</dbReference>
<accession>A0A317K7K2</accession>
<feature type="domain" description="MDMPI C-terminal" evidence="1">
    <location>
        <begin position="154"/>
        <end position="243"/>
    </location>
</feature>
<dbReference type="GO" id="GO:0046872">
    <property type="term" value="F:metal ion binding"/>
    <property type="evidence" value="ECO:0007669"/>
    <property type="project" value="InterPro"/>
</dbReference>
<dbReference type="RefSeq" id="WP_109944566.1">
    <property type="nucleotide sequence ID" value="NZ_QGGF01000335.1"/>
</dbReference>
<comment type="caution">
    <text evidence="3">The sequence shown here is derived from an EMBL/GenBank/DDBJ whole genome shotgun (WGS) entry which is preliminary data.</text>
</comment>
<protein>
    <submittedName>
        <fullName evidence="3">Maleylpyruvate isomerase family mycothiol-dependent enzyme</fullName>
    </submittedName>
</protein>
<dbReference type="InterPro" id="IPR010872">
    <property type="entry name" value="MDMPI_C-term_domain"/>
</dbReference>
<keyword evidence="3" id="KW-0670">Pyruvate</keyword>
<dbReference type="InterPro" id="IPR024344">
    <property type="entry name" value="MDMPI_metal-binding"/>
</dbReference>
<evidence type="ECO:0000313" key="3">
    <source>
        <dbReference type="EMBL" id="PWU48816.1"/>
    </source>
</evidence>
<dbReference type="GO" id="GO:0016853">
    <property type="term" value="F:isomerase activity"/>
    <property type="evidence" value="ECO:0007669"/>
    <property type="project" value="UniProtKB-KW"/>
</dbReference>
<dbReference type="OrthoDB" id="3671213at2"/>